<comment type="caution">
    <text evidence="2">The sequence shown here is derived from an EMBL/GenBank/DDBJ whole genome shotgun (WGS) entry which is preliminary data.</text>
</comment>
<evidence type="ECO:0000313" key="2">
    <source>
        <dbReference type="EMBL" id="GAI61160.1"/>
    </source>
</evidence>
<reference evidence="2" key="1">
    <citation type="journal article" date="2014" name="Front. Microbiol.">
        <title>High frequency of phylogenetically diverse reductive dehalogenase-homologous genes in deep subseafloor sedimentary metagenomes.</title>
        <authorList>
            <person name="Kawai M."/>
            <person name="Futagami T."/>
            <person name="Toyoda A."/>
            <person name="Takaki Y."/>
            <person name="Nishi S."/>
            <person name="Hori S."/>
            <person name="Arai W."/>
            <person name="Tsubouchi T."/>
            <person name="Morono Y."/>
            <person name="Uchiyama I."/>
            <person name="Ito T."/>
            <person name="Fujiyama A."/>
            <person name="Inagaki F."/>
            <person name="Takami H."/>
        </authorList>
    </citation>
    <scope>NUCLEOTIDE SEQUENCE</scope>
    <source>
        <strain evidence="2">Expedition CK06-06</strain>
    </source>
</reference>
<feature type="transmembrane region" description="Helical" evidence="1">
    <location>
        <begin position="6"/>
        <end position="28"/>
    </location>
</feature>
<accession>X1RDC2</accession>
<keyword evidence="1" id="KW-0812">Transmembrane</keyword>
<organism evidence="2">
    <name type="scientific">marine sediment metagenome</name>
    <dbReference type="NCBI Taxonomy" id="412755"/>
    <lineage>
        <taxon>unclassified sequences</taxon>
        <taxon>metagenomes</taxon>
        <taxon>ecological metagenomes</taxon>
    </lineage>
</organism>
<dbReference type="EMBL" id="BARW01001566">
    <property type="protein sequence ID" value="GAI61160.1"/>
    <property type="molecule type" value="Genomic_DNA"/>
</dbReference>
<proteinExistence type="predicted"/>
<dbReference type="AlphaFoldDB" id="X1RDC2"/>
<gene>
    <name evidence="2" type="ORF">S12H4_04903</name>
</gene>
<keyword evidence="1" id="KW-0472">Membrane</keyword>
<name>X1RDC2_9ZZZZ</name>
<protein>
    <submittedName>
        <fullName evidence="2">Uncharacterized protein</fullName>
    </submittedName>
</protein>
<evidence type="ECO:0000256" key="1">
    <source>
        <dbReference type="SAM" id="Phobius"/>
    </source>
</evidence>
<sequence length="51" mass="5954">MINFELDWGLIIVLSVSIALLVIVLLWVRKYFLVIPELKRIVKAIIKYLKG</sequence>
<keyword evidence="1" id="KW-1133">Transmembrane helix</keyword>